<dbReference type="RefSeq" id="WP_047820559.1">
    <property type="nucleotide sequence ID" value="NZ_CP011770.1"/>
</dbReference>
<dbReference type="AlphaFoldDB" id="A0A0G3XEA1"/>
<protein>
    <submittedName>
        <fullName evidence="1">Uncharacterized protein</fullName>
    </submittedName>
</protein>
<dbReference type="STRING" id="1348774.AB433_07575"/>
<keyword evidence="2" id="KW-1185">Reference proteome</keyword>
<dbReference type="PATRIC" id="fig|1348774.3.peg.1588"/>
<evidence type="ECO:0000313" key="1">
    <source>
        <dbReference type="EMBL" id="AKM09875.1"/>
    </source>
</evidence>
<dbReference type="OrthoDB" id="7605469at2"/>
<gene>
    <name evidence="1" type="ORF">AB433_07575</name>
</gene>
<sequence length="155" mass="16581">MASVRMQIYAAVKAKLDAVRSALAFNGVIVNPREPIGVDQMDALILMHGGDRDPNWLTGGIEDRWLEIGVGWMLRETTEGSAEEQLDAALVAVCDALTDPDDVQLGGLAVEVMLTGIEEPQIGRAADGAHVLAGQFCEFAVRYMTREGDASTPAP</sequence>
<dbReference type="KEGG" id="cna:AB433_07575"/>
<reference evidence="1 2" key="1">
    <citation type="submission" date="2015-06" db="EMBL/GenBank/DDBJ databases">
        <authorList>
            <person name="Zeng Y."/>
            <person name="Huang Y."/>
        </authorList>
    </citation>
    <scope>NUCLEOTIDE SEQUENCE [LARGE SCALE GENOMIC DNA]</scope>
    <source>
        <strain evidence="1 2">PQ-2</strain>
    </source>
</reference>
<proteinExistence type="predicted"/>
<dbReference type="Proteomes" id="UP000035287">
    <property type="component" value="Chromosome"/>
</dbReference>
<accession>A0A0G3XEA1</accession>
<dbReference type="EMBL" id="CP011770">
    <property type="protein sequence ID" value="AKM09875.1"/>
    <property type="molecule type" value="Genomic_DNA"/>
</dbReference>
<organism evidence="1 2">
    <name type="scientific">Croceicoccus naphthovorans</name>
    <dbReference type="NCBI Taxonomy" id="1348774"/>
    <lineage>
        <taxon>Bacteria</taxon>
        <taxon>Pseudomonadati</taxon>
        <taxon>Pseudomonadota</taxon>
        <taxon>Alphaproteobacteria</taxon>
        <taxon>Sphingomonadales</taxon>
        <taxon>Erythrobacteraceae</taxon>
        <taxon>Croceicoccus</taxon>
    </lineage>
</organism>
<evidence type="ECO:0000313" key="2">
    <source>
        <dbReference type="Proteomes" id="UP000035287"/>
    </source>
</evidence>
<name>A0A0G3XEA1_9SPHN</name>